<name>A0ABV7ZT79_9GAMM</name>
<dbReference type="Proteomes" id="UP001595617">
    <property type="component" value="Unassembled WGS sequence"/>
</dbReference>
<sequence>MNSDSVSELVNKTLKWAESLPSGTIEVSTRKEPEDLINNDYVIDYEIKISQKNPRSLGITIWFSEQTIGFWVGSYEQIAKLIGVKVSHNQSEWACAGTEPLADVDYDSLLAICTDLSHAELKVYAGAVFGYLKGVYVSINIKDDGGFKSSIGYSRGAIKPLSKLGIAKLISVPYEPW</sequence>
<accession>A0ABV7ZT79</accession>
<dbReference type="EMBL" id="JBHRYR010000002">
    <property type="protein sequence ID" value="MFC3851774.1"/>
    <property type="molecule type" value="Genomic_DNA"/>
</dbReference>
<evidence type="ECO:0000313" key="1">
    <source>
        <dbReference type="EMBL" id="MFC3851774.1"/>
    </source>
</evidence>
<gene>
    <name evidence="1" type="ORF">ACFOOG_02910</name>
</gene>
<keyword evidence="2" id="KW-1185">Reference proteome</keyword>
<comment type="caution">
    <text evidence="1">The sequence shown here is derived from an EMBL/GenBank/DDBJ whole genome shotgun (WGS) entry which is preliminary data.</text>
</comment>
<evidence type="ECO:0000313" key="2">
    <source>
        <dbReference type="Proteomes" id="UP001595617"/>
    </source>
</evidence>
<proteinExistence type="predicted"/>
<organism evidence="1 2">
    <name type="scientific">Saccharospirillum mangrovi</name>
    <dbReference type="NCBI Taxonomy" id="2161747"/>
    <lineage>
        <taxon>Bacteria</taxon>
        <taxon>Pseudomonadati</taxon>
        <taxon>Pseudomonadota</taxon>
        <taxon>Gammaproteobacteria</taxon>
        <taxon>Oceanospirillales</taxon>
        <taxon>Saccharospirillaceae</taxon>
        <taxon>Saccharospirillum</taxon>
    </lineage>
</organism>
<reference evidence="2" key="1">
    <citation type="journal article" date="2019" name="Int. J. Syst. Evol. Microbiol.">
        <title>The Global Catalogue of Microorganisms (GCM) 10K type strain sequencing project: providing services to taxonomists for standard genome sequencing and annotation.</title>
        <authorList>
            <consortium name="The Broad Institute Genomics Platform"/>
            <consortium name="The Broad Institute Genome Sequencing Center for Infectious Disease"/>
            <person name="Wu L."/>
            <person name="Ma J."/>
        </authorList>
    </citation>
    <scope>NUCLEOTIDE SEQUENCE [LARGE SCALE GENOMIC DNA]</scope>
    <source>
        <strain evidence="2">IBRC 10765</strain>
    </source>
</reference>
<evidence type="ECO:0008006" key="3">
    <source>
        <dbReference type="Google" id="ProtNLM"/>
    </source>
</evidence>
<dbReference type="RefSeq" id="WP_380693165.1">
    <property type="nucleotide sequence ID" value="NZ_JBHRYR010000002.1"/>
</dbReference>
<protein>
    <recommendedName>
        <fullName evidence="3">DUF4279 domain-containing protein</fullName>
    </recommendedName>
</protein>